<keyword evidence="3" id="KW-1185">Reference proteome</keyword>
<sequence length="141" mass="16128">MSTTLPTKKAKPEKKTGPEQVAAFLENLVHPLKPEIEEVRKIILNTNSQLTEHIKWNAPSFCLQGDDRITFNLHGKDCFRLIFHCGVKKTGTKEQLFQDESGLLTWVAPDRATATFKDMADVKRKQDQLKVIIKKWLEVTP</sequence>
<dbReference type="Gene3D" id="3.90.1150.200">
    <property type="match status" value="1"/>
</dbReference>
<protein>
    <submittedName>
        <fullName evidence="2">DUF1801 domain-containing protein</fullName>
    </submittedName>
</protein>
<accession>A0A5N1IUS9</accession>
<dbReference type="AlphaFoldDB" id="A0A5N1IUS9"/>
<proteinExistence type="predicted"/>
<organism evidence="2 3">
    <name type="scientific">Adhaeribacter soli</name>
    <dbReference type="NCBI Taxonomy" id="2607655"/>
    <lineage>
        <taxon>Bacteria</taxon>
        <taxon>Pseudomonadati</taxon>
        <taxon>Bacteroidota</taxon>
        <taxon>Cytophagia</taxon>
        <taxon>Cytophagales</taxon>
        <taxon>Hymenobacteraceae</taxon>
        <taxon>Adhaeribacter</taxon>
    </lineage>
</organism>
<evidence type="ECO:0000313" key="3">
    <source>
        <dbReference type="Proteomes" id="UP000326570"/>
    </source>
</evidence>
<reference evidence="2 3" key="1">
    <citation type="submission" date="2019-09" db="EMBL/GenBank/DDBJ databases">
        <title>Genome sequence of Adhaeribacter sp. M2.</title>
        <authorList>
            <person name="Srinivasan S."/>
        </authorList>
    </citation>
    <scope>NUCLEOTIDE SEQUENCE [LARGE SCALE GENOMIC DNA]</scope>
    <source>
        <strain evidence="2 3">M2</strain>
    </source>
</reference>
<dbReference type="EMBL" id="VTWT01000006">
    <property type="protein sequence ID" value="KAA9332866.1"/>
    <property type="molecule type" value="Genomic_DNA"/>
</dbReference>
<dbReference type="Proteomes" id="UP000326570">
    <property type="component" value="Unassembled WGS sequence"/>
</dbReference>
<dbReference type="RefSeq" id="WP_150904278.1">
    <property type="nucleotide sequence ID" value="NZ_VTWT01000006.1"/>
</dbReference>
<comment type="caution">
    <text evidence="2">The sequence shown here is derived from an EMBL/GenBank/DDBJ whole genome shotgun (WGS) entry which is preliminary data.</text>
</comment>
<evidence type="ECO:0000259" key="1">
    <source>
        <dbReference type="Pfam" id="PF08818"/>
    </source>
</evidence>
<feature type="domain" description="YdhG-like" evidence="1">
    <location>
        <begin position="33"/>
        <end position="137"/>
    </location>
</feature>
<gene>
    <name evidence="2" type="ORF">F0P94_12795</name>
</gene>
<evidence type="ECO:0000313" key="2">
    <source>
        <dbReference type="EMBL" id="KAA9332866.1"/>
    </source>
</evidence>
<name>A0A5N1IUS9_9BACT</name>
<dbReference type="InterPro" id="IPR014922">
    <property type="entry name" value="YdhG-like"/>
</dbReference>
<dbReference type="SUPFAM" id="SSF159888">
    <property type="entry name" value="YdhG-like"/>
    <property type="match status" value="1"/>
</dbReference>
<dbReference type="Pfam" id="PF08818">
    <property type="entry name" value="DUF1801"/>
    <property type="match status" value="1"/>
</dbReference>